<keyword evidence="1" id="KW-0472">Membrane</keyword>
<sequence length="510" mass="54706">MRKKLKEKIMEAISSVLPITVIVLLLSFTLAPMPIGTLVLFLLGAALLILGMGFFSLGADVAMMPMGEQMGYKLGSSKSIIIAVLIFFLIGFTVTIAEPDLQVLARQVPAVPDLTIILTVAVGVGIFLVLAMLRTRLGFSLQYALIALYGLVFLLSIFVPNEFLAVAFDSGGVTTGPITVPFIMALGAGLASIKGNDDDNFGVVAICSVGPILAVMILGLLYNSTEVAYTPFQIPVVETSQDAGREFLHGLPEYLSEVFFGLLPIVLFFLVFQFIALRLARRSLIKIGVGIGYTFIGLVLFLTGANVGFMPVGYFLGQTMAENAPSWLLIPLGMVVGYFIVAAEPAVHVLNRQVEEVTSGAIPQKAIGLSLSIGVAVSIGIAMMRVWLHIPIYWFLVPGYLLALALTFRVPKIFTAIAFDSGGVASGPMTATFLLPFAMGACQMLGGDMLMDAFGVVAMVAMTPLITIQILGLFYQRKLARTKDVTEEEERMLTDDIIDYTEEAAADAQG</sequence>
<keyword evidence="1" id="KW-1133">Transmembrane helix</keyword>
<dbReference type="EMBL" id="DVJP01000050">
    <property type="protein sequence ID" value="HIS76645.1"/>
    <property type="molecule type" value="Genomic_DNA"/>
</dbReference>
<keyword evidence="1" id="KW-0812">Transmembrane</keyword>
<dbReference type="AlphaFoldDB" id="A0A9D1FNX5"/>
<feature type="transmembrane region" description="Helical" evidence="1">
    <location>
        <begin position="79"/>
        <end position="96"/>
    </location>
</feature>
<feature type="transmembrane region" description="Helical" evidence="1">
    <location>
        <begin position="367"/>
        <end position="386"/>
    </location>
</feature>
<feature type="transmembrane region" description="Helical" evidence="1">
    <location>
        <begin position="291"/>
        <end position="316"/>
    </location>
</feature>
<feature type="transmembrane region" description="Helical" evidence="1">
    <location>
        <begin position="203"/>
        <end position="222"/>
    </location>
</feature>
<feature type="transmembrane region" description="Helical" evidence="1">
    <location>
        <begin position="171"/>
        <end position="191"/>
    </location>
</feature>
<feature type="transmembrane region" description="Helical" evidence="1">
    <location>
        <begin position="140"/>
        <end position="159"/>
    </location>
</feature>
<feature type="transmembrane region" description="Helical" evidence="1">
    <location>
        <begin position="392"/>
        <end position="410"/>
    </location>
</feature>
<feature type="transmembrane region" description="Helical" evidence="1">
    <location>
        <begin position="12"/>
        <end position="31"/>
    </location>
</feature>
<gene>
    <name evidence="2" type="ORF">IAB51_07520</name>
</gene>
<evidence type="ECO:0000313" key="3">
    <source>
        <dbReference type="Proteomes" id="UP000824002"/>
    </source>
</evidence>
<protein>
    <submittedName>
        <fullName evidence="2">DUF1538 domain-containing protein</fullName>
    </submittedName>
</protein>
<dbReference type="InterPro" id="IPR011435">
    <property type="entry name" value="UmpAB"/>
</dbReference>
<accession>A0A9D1FNX5</accession>
<evidence type="ECO:0000256" key="1">
    <source>
        <dbReference type="SAM" id="Phobius"/>
    </source>
</evidence>
<feature type="transmembrane region" description="Helical" evidence="1">
    <location>
        <begin position="422"/>
        <end position="441"/>
    </location>
</feature>
<feature type="transmembrane region" description="Helical" evidence="1">
    <location>
        <begin position="37"/>
        <end position="58"/>
    </location>
</feature>
<dbReference type="Pfam" id="PF07556">
    <property type="entry name" value="DUF1538"/>
    <property type="match status" value="2"/>
</dbReference>
<name>A0A9D1FNX5_9FIRM</name>
<feature type="transmembrane region" description="Helical" evidence="1">
    <location>
        <begin position="258"/>
        <end position="279"/>
    </location>
</feature>
<reference evidence="2" key="1">
    <citation type="submission" date="2020-10" db="EMBL/GenBank/DDBJ databases">
        <authorList>
            <person name="Gilroy R."/>
        </authorList>
    </citation>
    <scope>NUCLEOTIDE SEQUENCE</scope>
    <source>
        <strain evidence="2">CHK199-13235</strain>
    </source>
</reference>
<reference evidence="2" key="2">
    <citation type="journal article" date="2021" name="PeerJ">
        <title>Extensive microbial diversity within the chicken gut microbiome revealed by metagenomics and culture.</title>
        <authorList>
            <person name="Gilroy R."/>
            <person name="Ravi A."/>
            <person name="Getino M."/>
            <person name="Pursley I."/>
            <person name="Horton D.L."/>
            <person name="Alikhan N.F."/>
            <person name="Baker D."/>
            <person name="Gharbi K."/>
            <person name="Hall N."/>
            <person name="Watson M."/>
            <person name="Adriaenssens E.M."/>
            <person name="Foster-Nyarko E."/>
            <person name="Jarju S."/>
            <person name="Secka A."/>
            <person name="Antonio M."/>
            <person name="Oren A."/>
            <person name="Chaudhuri R.R."/>
            <person name="La Ragione R."/>
            <person name="Hildebrand F."/>
            <person name="Pallen M.J."/>
        </authorList>
    </citation>
    <scope>NUCLEOTIDE SEQUENCE</scope>
    <source>
        <strain evidence="2">CHK199-13235</strain>
    </source>
</reference>
<feature type="transmembrane region" description="Helical" evidence="1">
    <location>
        <begin position="328"/>
        <end position="347"/>
    </location>
</feature>
<comment type="caution">
    <text evidence="2">The sequence shown here is derived from an EMBL/GenBank/DDBJ whole genome shotgun (WGS) entry which is preliminary data.</text>
</comment>
<proteinExistence type="predicted"/>
<feature type="transmembrane region" description="Helical" evidence="1">
    <location>
        <begin position="116"/>
        <end position="133"/>
    </location>
</feature>
<dbReference type="Proteomes" id="UP000824002">
    <property type="component" value="Unassembled WGS sequence"/>
</dbReference>
<evidence type="ECO:0000313" key="2">
    <source>
        <dbReference type="EMBL" id="HIS76645.1"/>
    </source>
</evidence>
<organism evidence="2 3">
    <name type="scientific">Candidatus Merdivicinus excrementipullorum</name>
    <dbReference type="NCBI Taxonomy" id="2840867"/>
    <lineage>
        <taxon>Bacteria</taxon>
        <taxon>Bacillati</taxon>
        <taxon>Bacillota</taxon>
        <taxon>Clostridia</taxon>
        <taxon>Eubacteriales</taxon>
        <taxon>Oscillospiraceae</taxon>
        <taxon>Oscillospiraceae incertae sedis</taxon>
        <taxon>Candidatus Merdivicinus</taxon>
    </lineage>
</organism>
<feature type="transmembrane region" description="Helical" evidence="1">
    <location>
        <begin position="453"/>
        <end position="475"/>
    </location>
</feature>